<sequence>MQARETATFEQTELVLPAQANHYGTLFAGQGLSMLAQAAFTAASRHARANVVLAGVTDLRFTAPVPVGNLFIIAARVISAGRSSMMVEVKASREDPQTGERAPVAQGQFQMVAVNADGRPKKITAQEIST</sequence>
<dbReference type="GO" id="GO:0005737">
    <property type="term" value="C:cytoplasm"/>
    <property type="evidence" value="ECO:0007669"/>
    <property type="project" value="TreeGrafter"/>
</dbReference>
<dbReference type="PROSITE" id="PS51770">
    <property type="entry name" value="HOTDOG_ACOT"/>
    <property type="match status" value="1"/>
</dbReference>
<dbReference type="Gene3D" id="3.10.129.10">
    <property type="entry name" value="Hotdog Thioesterase"/>
    <property type="match status" value="1"/>
</dbReference>
<dbReference type="InterPro" id="IPR033120">
    <property type="entry name" value="HOTDOG_ACOT"/>
</dbReference>
<dbReference type="InterPro" id="IPR006683">
    <property type="entry name" value="Thioestr_dom"/>
</dbReference>
<dbReference type="EMBL" id="VAFL01000007">
    <property type="protein sequence ID" value="TKW66315.1"/>
    <property type="molecule type" value="Genomic_DNA"/>
</dbReference>
<name>A0A533I6D3_PARDE</name>
<dbReference type="GO" id="GO:0052816">
    <property type="term" value="F:long-chain fatty acyl-CoA hydrolase activity"/>
    <property type="evidence" value="ECO:0007669"/>
    <property type="project" value="TreeGrafter"/>
</dbReference>
<dbReference type="Proteomes" id="UP000315344">
    <property type="component" value="Unassembled WGS sequence"/>
</dbReference>
<evidence type="ECO:0000256" key="1">
    <source>
        <dbReference type="ARBA" id="ARBA00010458"/>
    </source>
</evidence>
<dbReference type="Pfam" id="PF03061">
    <property type="entry name" value="4HBT"/>
    <property type="match status" value="1"/>
</dbReference>
<keyword evidence="2 3" id="KW-0378">Hydrolase</keyword>
<proteinExistence type="inferred from homology"/>
<organism evidence="5 6">
    <name type="scientific">Paracoccus denitrificans</name>
    <dbReference type="NCBI Taxonomy" id="266"/>
    <lineage>
        <taxon>Bacteria</taxon>
        <taxon>Pseudomonadati</taxon>
        <taxon>Pseudomonadota</taxon>
        <taxon>Alphaproteobacteria</taxon>
        <taxon>Rhodobacterales</taxon>
        <taxon>Paracoccaceae</taxon>
        <taxon>Paracoccus</taxon>
    </lineage>
</organism>
<dbReference type="SUPFAM" id="SSF54637">
    <property type="entry name" value="Thioesterase/thiol ester dehydrase-isomerase"/>
    <property type="match status" value="1"/>
</dbReference>
<dbReference type="PANTHER" id="PTHR11049">
    <property type="entry name" value="ACYL COENZYME A THIOESTER HYDROLASE"/>
    <property type="match status" value="1"/>
</dbReference>
<dbReference type="InterPro" id="IPR040170">
    <property type="entry name" value="Cytosol_ACT"/>
</dbReference>
<dbReference type="GO" id="GO:0006637">
    <property type="term" value="P:acyl-CoA metabolic process"/>
    <property type="evidence" value="ECO:0007669"/>
    <property type="project" value="TreeGrafter"/>
</dbReference>
<evidence type="ECO:0000259" key="4">
    <source>
        <dbReference type="PROSITE" id="PS51770"/>
    </source>
</evidence>
<gene>
    <name evidence="5" type="ORF">DI616_10140</name>
</gene>
<evidence type="ECO:0000313" key="6">
    <source>
        <dbReference type="Proteomes" id="UP000315344"/>
    </source>
</evidence>
<evidence type="ECO:0000256" key="2">
    <source>
        <dbReference type="ARBA" id="ARBA00022801"/>
    </source>
</evidence>
<comment type="caution">
    <text evidence="5">The sequence shown here is derived from an EMBL/GenBank/DDBJ whole genome shotgun (WGS) entry which is preliminary data.</text>
</comment>
<dbReference type="InterPro" id="IPR029069">
    <property type="entry name" value="HotDog_dom_sf"/>
</dbReference>
<feature type="domain" description="HotDog ACOT-type" evidence="4">
    <location>
        <begin position="5"/>
        <end position="117"/>
    </location>
</feature>
<comment type="similarity">
    <text evidence="1">Belongs to the acyl coenzyme A hydrolase family.</text>
</comment>
<evidence type="ECO:0000313" key="5">
    <source>
        <dbReference type="EMBL" id="TKW66315.1"/>
    </source>
</evidence>
<evidence type="ECO:0000256" key="3">
    <source>
        <dbReference type="PROSITE-ProRule" id="PRU01106"/>
    </source>
</evidence>
<reference evidence="5 6" key="1">
    <citation type="journal article" date="2017" name="Nat. Commun.">
        <title>In situ click chemistry generation of cyclooxygenase-2 inhibitors.</title>
        <authorList>
            <person name="Bhardwaj A."/>
            <person name="Kaur J."/>
            <person name="Wuest M."/>
            <person name="Wuest F."/>
        </authorList>
    </citation>
    <scope>NUCLEOTIDE SEQUENCE [LARGE SCALE GENOMIC DNA]</scope>
    <source>
        <strain evidence="5">S2_012_000_R3_94</strain>
    </source>
</reference>
<accession>A0A533I6D3</accession>
<dbReference type="AlphaFoldDB" id="A0A533I6D3"/>
<protein>
    <submittedName>
        <fullName evidence="5">Acyl-CoA thioesterase</fullName>
    </submittedName>
</protein>
<dbReference type="CDD" id="cd03442">
    <property type="entry name" value="BFIT_BACH"/>
    <property type="match status" value="1"/>
</dbReference>